<keyword evidence="3" id="KW-1185">Reference proteome</keyword>
<protein>
    <recommendedName>
        <fullName evidence="4">LysM domain-containing protein</fullName>
    </recommendedName>
</protein>
<evidence type="ECO:0000256" key="1">
    <source>
        <dbReference type="SAM" id="Coils"/>
    </source>
</evidence>
<dbReference type="EMBL" id="CP115543">
    <property type="protein sequence ID" value="WNH48606.1"/>
    <property type="molecule type" value="Genomic_DNA"/>
</dbReference>
<feature type="coiled-coil region" evidence="1">
    <location>
        <begin position="713"/>
        <end position="740"/>
    </location>
</feature>
<dbReference type="Gene3D" id="2.180.10.10">
    <property type="entry name" value="RHS repeat-associated core"/>
    <property type="match status" value="1"/>
</dbReference>
<dbReference type="RefSeq" id="WP_311183162.1">
    <property type="nucleotide sequence ID" value="NZ_CP115543.1"/>
</dbReference>
<evidence type="ECO:0008006" key="4">
    <source>
        <dbReference type="Google" id="ProtNLM"/>
    </source>
</evidence>
<organism evidence="2 3">
    <name type="scientific">Stenotrophomonas aracearum</name>
    <dbReference type="NCBI Taxonomy" id="3003272"/>
    <lineage>
        <taxon>Bacteria</taxon>
        <taxon>Pseudomonadati</taxon>
        <taxon>Pseudomonadota</taxon>
        <taxon>Gammaproteobacteria</taxon>
        <taxon>Lysobacterales</taxon>
        <taxon>Lysobacteraceae</taxon>
        <taxon>Stenotrophomonas</taxon>
    </lineage>
</organism>
<name>A0ABY9YCV4_9GAMM</name>
<gene>
    <name evidence="2" type="ORF">PDM28_18415</name>
</gene>
<accession>A0ABY9YCV4</accession>
<keyword evidence="1" id="KW-0175">Coiled coil</keyword>
<proteinExistence type="predicted"/>
<dbReference type="Proteomes" id="UP001305421">
    <property type="component" value="Chromosome"/>
</dbReference>
<reference evidence="2 3" key="1">
    <citation type="submission" date="2022-12" db="EMBL/GenBank/DDBJ databases">
        <title>Two new species, Stenotrophomonas aracearum and Stenotrophomonas oahuensis, isolated from Anthurium (Araceae family) in Hawaii.</title>
        <authorList>
            <person name="Chunag S.C."/>
            <person name="Dobhal S."/>
            <person name="Alvarez A."/>
            <person name="Arif M."/>
        </authorList>
    </citation>
    <scope>NUCLEOTIDE SEQUENCE [LARGE SCALE GENOMIC DNA]</scope>
    <source>
        <strain evidence="2 3">A5588</strain>
    </source>
</reference>
<evidence type="ECO:0000313" key="3">
    <source>
        <dbReference type="Proteomes" id="UP001305421"/>
    </source>
</evidence>
<evidence type="ECO:0000313" key="2">
    <source>
        <dbReference type="EMBL" id="WNH48606.1"/>
    </source>
</evidence>
<sequence>MNIAGGAPPSGLGNVAVASGTGAVPAETKEYWHTYDGESRILVNNATLQNGQIVLTLANEDSYSLAYNAAGNVVSRTTNRTANGLSLYWIDRTSYDLRGSRQFEYYTDTIRNGVFEAGGGIRKQLTYDAANHMTASLSYFAANSYWVHETGTGPGEHYEYYDTYYYGGWLSAAETCAYDGDGRITVQQTLKRSDNRQMWLMGNANVGGRESTDLGVLDFSSGTDYAGGYDVLGRMVSYRYVTPQYTHTYTTTYEGRENWLQKTVTATSSNSSYRTTTNTLTYDAYGRLLSQRETTPLQNGNIDDRMRYYANDADGKVVNRREGLLSSNGTFTQDGMAGPANSRLVHANGQQIAEIREGYQGVFLNKPYNTQQIQSLAGRGGYDAGGGQTVAQAGDTLRTIAQRIYGTDQLWYVLADANGFGDADAEIGAGTRINTPESSVSSNNANTFKPYDPGAAIGSTAPGLPFIPPPPPQKCGALSKVIAIVVQVVVTAVVAYYSGNAEAAYAAGAAAGNHAGQVSAAMLNGQFDWSRWASMTANPFQGNANDAVTTVFDPIGHGMPGQIDYKSIAVSAAAAYTASYVGGANAYSYAATSYATNYQYAKWAGYDVSWSNRQLGQNLAAVAISQGVNKSGMFGTDTRSGLDGNTTVVARTDGAEGFSWTAVARNTALNFVAGAVTYGVGKALKSKEHWNTGDRVADAFGNALGTELAAPYSNRFERSLEEANESLSQINAELSAKSEQGMQSLIADFQSGTTNVRERTIAMKDDAADGAPLATSAKTAPQARRGIDGRYRDDSPEFASYSDRLIAWAEPLTDMRGLNQQDKYELAYKLANGKSSPYSPESVITNLPAVQAVSPDGSPALRIYAPVHYTASMEYRFSDIEELKTIGISATSLVAPTAADAMRRGTKPEGLDILTGPLKLVANVGIDAINLTTLTTPVGWALRGTDTIYDIPHLKYSNGEVTAAGAVESATLIFGITKQGIRLAKGVTEYAPFAARGLAARELDGWGVRSLGETKGAYSLVEPGPLADSVAATFSGGRYRVVVLEQDTVLYRAGTKDTELGQFFSSDRPLGALQSRVDKAVLPVWPGGGKSPIDTAFAVKIPKGTQVYVGEVGSQGGIYVGGTQQIVVLKPWQIDGVEVLGSRPLR</sequence>